<sequence>MATTEMTDDMVVQGARAAVRIALAKNKARGVSSVVYDRKTKTLYEIRSDGQRVPIRAECDGKRAEEA</sequence>
<dbReference type="EMBL" id="CP060204">
    <property type="protein sequence ID" value="QNH54764.1"/>
    <property type="molecule type" value="Genomic_DNA"/>
</dbReference>
<dbReference type="Proteomes" id="UP000515480">
    <property type="component" value="Chromosome"/>
</dbReference>
<keyword evidence="1" id="KW-0378">Hydrolase</keyword>
<accession>A0A7G7VKX1</accession>
<protein>
    <submittedName>
        <fullName evidence="1">Clp protease</fullName>
    </submittedName>
</protein>
<evidence type="ECO:0000313" key="1">
    <source>
        <dbReference type="EMBL" id="QNH54764.1"/>
    </source>
</evidence>
<proteinExistence type="predicted"/>
<dbReference type="GO" id="GO:0008233">
    <property type="term" value="F:peptidase activity"/>
    <property type="evidence" value="ECO:0007669"/>
    <property type="project" value="UniProtKB-KW"/>
</dbReference>
<evidence type="ECO:0000313" key="2">
    <source>
        <dbReference type="Proteomes" id="UP000515480"/>
    </source>
</evidence>
<dbReference type="KEGG" id="stim:H1B31_02035"/>
<dbReference type="GO" id="GO:0006508">
    <property type="term" value="P:proteolysis"/>
    <property type="evidence" value="ECO:0007669"/>
    <property type="project" value="UniProtKB-KW"/>
</dbReference>
<keyword evidence="1" id="KW-0645">Protease</keyword>
<keyword evidence="2" id="KW-1185">Reference proteome</keyword>
<name>A0A7G7VKX1_9FIRM</name>
<organism evidence="1 2">
    <name type="scientific">Selenomonas timonae</name>
    <dbReference type="NCBI Taxonomy" id="2754044"/>
    <lineage>
        <taxon>Bacteria</taxon>
        <taxon>Bacillati</taxon>
        <taxon>Bacillota</taxon>
        <taxon>Negativicutes</taxon>
        <taxon>Selenomonadales</taxon>
        <taxon>Selenomonadaceae</taxon>
        <taxon>Selenomonas</taxon>
    </lineage>
</organism>
<dbReference type="RefSeq" id="WP_185980702.1">
    <property type="nucleotide sequence ID" value="NZ_CP060204.1"/>
</dbReference>
<gene>
    <name evidence="1" type="ORF">H1B31_02035</name>
</gene>
<dbReference type="AlphaFoldDB" id="A0A7G7VKX1"/>
<reference evidence="1 2" key="1">
    <citation type="submission" date="2020-07" db="EMBL/GenBank/DDBJ databases">
        <title>Complete genome and description of Selenomonas timonensis sp. nov., a new bacterium isolated from a gingivitis subject.</title>
        <authorList>
            <person name="Antezack A."/>
        </authorList>
    </citation>
    <scope>NUCLEOTIDE SEQUENCE [LARGE SCALE GENOMIC DNA]</scope>
    <source>
        <strain evidence="1 2">Marseille-Q3039</strain>
    </source>
</reference>